<dbReference type="PANTHER" id="PTHR33744:SF17">
    <property type="entry name" value="CONSERVED PROTEIN"/>
    <property type="match status" value="1"/>
</dbReference>
<organism evidence="2 3">
    <name type="scientific">Amycolatopsis taiwanensis</name>
    <dbReference type="NCBI Taxonomy" id="342230"/>
    <lineage>
        <taxon>Bacteria</taxon>
        <taxon>Bacillati</taxon>
        <taxon>Actinomycetota</taxon>
        <taxon>Actinomycetes</taxon>
        <taxon>Pseudonocardiales</taxon>
        <taxon>Pseudonocardiaceae</taxon>
        <taxon>Amycolatopsis</taxon>
    </lineage>
</organism>
<dbReference type="Pfam" id="PF13556">
    <property type="entry name" value="HTH_30"/>
    <property type="match status" value="1"/>
</dbReference>
<dbReference type="InterPro" id="IPR025736">
    <property type="entry name" value="PucR_C-HTH_dom"/>
</dbReference>
<dbReference type="PANTHER" id="PTHR33744">
    <property type="entry name" value="CARBOHYDRATE DIACID REGULATOR"/>
    <property type="match status" value="1"/>
</dbReference>
<proteinExistence type="predicted"/>
<reference evidence="2" key="1">
    <citation type="submission" date="2023-03" db="EMBL/GenBank/DDBJ databases">
        <title>Amycolatopsis taiwanensis NBRC 103393.</title>
        <authorList>
            <person name="Ichikawa N."/>
            <person name="Sato H."/>
            <person name="Tonouchi N."/>
        </authorList>
    </citation>
    <scope>NUCLEOTIDE SEQUENCE</scope>
    <source>
        <strain evidence="2">NBRC 103393</strain>
    </source>
</reference>
<name>A0A9W6VFQ1_9PSEU</name>
<dbReference type="AlphaFoldDB" id="A0A9W6VFQ1"/>
<dbReference type="InterPro" id="IPR042070">
    <property type="entry name" value="PucR_C-HTH_sf"/>
</dbReference>
<comment type="caution">
    <text evidence="2">The sequence shown here is derived from an EMBL/GenBank/DDBJ whole genome shotgun (WGS) entry which is preliminary data.</text>
</comment>
<sequence>MARVIEDLGGTLLEVICGDPAGVTRIEGVVIHDAADELVIPQSAVVLGVGVHDAAEIAVLLGLLAGRAGALVIRSPVPCDERVRAAATEANVVLLGVAAGASWVQLAALLRSVLIDDGVPAEDAETLGGFPSGDLFSLANAIAAQLDAPVTIEDRGSRVLAFSGHQDRADRSRVETVLGRQVPRRYSRLLTETGVFDELYRSRRAIYVDSAVFGDESITMARAAIAVRAGDELLGSIWAAVSEPLSAEREAVLVDAAKLVALHLLRVRAGADVSGRLRADLLSTALEGGPGAHSALDRLGLAGTPVVVLALGLLDPTGEAETIVEEASRETERQRVRDGFAMHLAAMHPRSAVALLGHVVYGLLPVDRCGVEAEQRAVRIAEDFLNRSRTDAVIGVGLGAHTTAELAPAKHCADRALRALRDRPGSRKVARFDDVHPQVLLLELRDLAVGNGDRFSGALARLRDYDERHGASLVPTLAAWLDAFGDVGVAAEAVHVHPNTFRYRLRRLTEVGGIDLGDPEARFAAMLQLRVLPG</sequence>
<dbReference type="InterPro" id="IPR051448">
    <property type="entry name" value="CdaR-like_regulators"/>
</dbReference>
<gene>
    <name evidence="2" type="ORF">Atai01_64820</name>
</gene>
<accession>A0A9W6VFQ1</accession>
<feature type="domain" description="PucR C-terminal helix-turn-helix" evidence="1">
    <location>
        <begin position="473"/>
        <end position="531"/>
    </location>
</feature>
<dbReference type="Proteomes" id="UP001165136">
    <property type="component" value="Unassembled WGS sequence"/>
</dbReference>
<keyword evidence="3" id="KW-1185">Reference proteome</keyword>
<dbReference type="EMBL" id="BSTI01000019">
    <property type="protein sequence ID" value="GLY69863.1"/>
    <property type="molecule type" value="Genomic_DNA"/>
</dbReference>
<evidence type="ECO:0000259" key="1">
    <source>
        <dbReference type="Pfam" id="PF13556"/>
    </source>
</evidence>
<dbReference type="Gene3D" id="1.10.10.2840">
    <property type="entry name" value="PucR C-terminal helix-turn-helix domain"/>
    <property type="match status" value="1"/>
</dbReference>
<evidence type="ECO:0000313" key="2">
    <source>
        <dbReference type="EMBL" id="GLY69863.1"/>
    </source>
</evidence>
<protein>
    <submittedName>
        <fullName evidence="2">PucR family transcriptional regulator</fullName>
    </submittedName>
</protein>
<evidence type="ECO:0000313" key="3">
    <source>
        <dbReference type="Proteomes" id="UP001165136"/>
    </source>
</evidence>